<sequence>MFTIGLVINPYAGLGGSVALKGSDGSAARQQAYALGAESKIASRLAIVLNQLNDYRQQIQFISFDGLLGADYLSAAGWDCQIIGDSKHAETTAEDTEVAAAALECAGVDLLLFAGGDGTARNIVNAVSDQQPVLGLPCGVKMHSGVFAISPLAAATVITQLLDGSLVSVAMQEVRDINEDDLRAGRIQSKYYGELLVPDEVRYIQSTKVSGREVEELVVADIAAEVVESMDDDILYIIGPGTTPAEIMHQLSLDNTLLGFDVVFQHNSVVSDATEQQLLTAIEQHHGEVKVVITATGGQGHLIGRGNQQLSAAVLQQLDRASLIIVATKTKLEELEGRPLRVDSSDVDLDSALAGYYQVVTGYRDYVMYQVAG</sequence>
<dbReference type="RefSeq" id="WP_237445391.1">
    <property type="nucleotide sequence ID" value="NZ_CAKLPX010000003.1"/>
</dbReference>
<dbReference type="PANTHER" id="PTHR40697:SF2">
    <property type="entry name" value="ATP-NAD KINASE-RELATED"/>
    <property type="match status" value="1"/>
</dbReference>
<dbReference type="Pfam" id="PF01513">
    <property type="entry name" value="NAD_kinase"/>
    <property type="match status" value="1"/>
</dbReference>
<dbReference type="InterPro" id="IPR011386">
    <property type="entry name" value="Put_ATP-NAD_kin"/>
</dbReference>
<comment type="caution">
    <text evidence="1">The sequence shown here is derived from an EMBL/GenBank/DDBJ whole genome shotgun (WGS) entry which is preliminary data.</text>
</comment>
<protein>
    <recommendedName>
        <fullName evidence="3">ATP-NAD kinase</fullName>
    </recommendedName>
</protein>
<dbReference type="Gene3D" id="3.40.50.10330">
    <property type="entry name" value="Probable inorganic polyphosphate/atp-NAD kinase, domain 1"/>
    <property type="match status" value="1"/>
</dbReference>
<keyword evidence="2" id="KW-1185">Reference proteome</keyword>
<dbReference type="PANTHER" id="PTHR40697">
    <property type="entry name" value="ACETOIN CATABOLISM PROTEIN X"/>
    <property type="match status" value="1"/>
</dbReference>
<dbReference type="InterPro" id="IPR017438">
    <property type="entry name" value="ATP-NAD_kinase_N"/>
</dbReference>
<dbReference type="InterPro" id="IPR016064">
    <property type="entry name" value="NAD/diacylglycerol_kinase_sf"/>
</dbReference>
<organism evidence="1 2">
    <name type="scientific">Sinobacterium norvegicum</name>
    <dbReference type="NCBI Taxonomy" id="1641715"/>
    <lineage>
        <taxon>Bacteria</taxon>
        <taxon>Pseudomonadati</taxon>
        <taxon>Pseudomonadota</taxon>
        <taxon>Gammaproteobacteria</taxon>
        <taxon>Cellvibrionales</taxon>
        <taxon>Spongiibacteraceae</taxon>
        <taxon>Sinobacterium</taxon>
    </lineage>
</organism>
<evidence type="ECO:0000313" key="1">
    <source>
        <dbReference type="EMBL" id="CAH0992714.1"/>
    </source>
</evidence>
<dbReference type="Pfam" id="PF20143">
    <property type="entry name" value="NAD_kinase_C"/>
    <property type="match status" value="1"/>
</dbReference>
<dbReference type="PIRSF" id="PIRSF016907">
    <property type="entry name" value="Kin_ATP-NAD"/>
    <property type="match status" value="1"/>
</dbReference>
<evidence type="ECO:0000313" key="2">
    <source>
        <dbReference type="Proteomes" id="UP000838100"/>
    </source>
</evidence>
<evidence type="ECO:0008006" key="3">
    <source>
        <dbReference type="Google" id="ProtNLM"/>
    </source>
</evidence>
<gene>
    <name evidence="1" type="ORF">SIN8267_02847</name>
</gene>
<name>A0ABN8EJX8_9GAMM</name>
<proteinExistence type="predicted"/>
<dbReference type="InterPro" id="IPR002504">
    <property type="entry name" value="NADK"/>
</dbReference>
<dbReference type="SUPFAM" id="SSF111331">
    <property type="entry name" value="NAD kinase/diacylglycerol kinase-like"/>
    <property type="match status" value="1"/>
</dbReference>
<reference evidence="1" key="1">
    <citation type="submission" date="2021-12" db="EMBL/GenBank/DDBJ databases">
        <authorList>
            <person name="Rodrigo-Torres L."/>
            <person name="Arahal R. D."/>
            <person name="Lucena T."/>
        </authorList>
    </citation>
    <scope>NUCLEOTIDE SEQUENCE</scope>
    <source>
        <strain evidence="1">CECT 8267</strain>
    </source>
</reference>
<dbReference type="InterPro" id="IPR039065">
    <property type="entry name" value="AcoX-like"/>
</dbReference>
<dbReference type="EMBL" id="CAKLPX010000003">
    <property type="protein sequence ID" value="CAH0992714.1"/>
    <property type="molecule type" value="Genomic_DNA"/>
</dbReference>
<accession>A0ABN8EJX8</accession>
<dbReference type="Proteomes" id="UP000838100">
    <property type="component" value="Unassembled WGS sequence"/>
</dbReference>